<dbReference type="EMBL" id="OX459951">
    <property type="protein sequence ID" value="CAI9157141.1"/>
    <property type="molecule type" value="Genomic_DNA"/>
</dbReference>
<name>A0ABN8YBA9_RANTA</name>
<sequence>MGGGDDRTLRTTKSDEPPSSGKAASLLCANAASHSQKAFQKAPLTFQKGFYNSSSLKPMLPDHLTGQKIGKSSPCTPVGSGEWRLLEPGMTAGCLVLATPGLLAVDESIASPVRESLAAATTAANPA</sequence>
<keyword evidence="3" id="KW-1185">Reference proteome</keyword>
<protein>
    <submittedName>
        <fullName evidence="2">Uncharacterized protein</fullName>
    </submittedName>
</protein>
<evidence type="ECO:0000313" key="2">
    <source>
        <dbReference type="EMBL" id="CAI9157141.1"/>
    </source>
</evidence>
<evidence type="ECO:0000313" key="3">
    <source>
        <dbReference type="Proteomes" id="UP001176941"/>
    </source>
</evidence>
<gene>
    <name evidence="2" type="ORF">MRATA1EN1_LOCUS6103</name>
</gene>
<feature type="region of interest" description="Disordered" evidence="1">
    <location>
        <begin position="1"/>
        <end position="24"/>
    </location>
</feature>
<evidence type="ECO:0000256" key="1">
    <source>
        <dbReference type="SAM" id="MobiDB-lite"/>
    </source>
</evidence>
<dbReference type="Proteomes" id="UP001176941">
    <property type="component" value="Chromosome 15"/>
</dbReference>
<reference evidence="2" key="1">
    <citation type="submission" date="2023-04" db="EMBL/GenBank/DDBJ databases">
        <authorList>
            <consortium name="ELIXIR-Norway"/>
        </authorList>
    </citation>
    <scope>NUCLEOTIDE SEQUENCE [LARGE SCALE GENOMIC DNA]</scope>
</reference>
<accession>A0ABN8YBA9</accession>
<proteinExistence type="predicted"/>
<organism evidence="2 3">
    <name type="scientific">Rangifer tarandus platyrhynchus</name>
    <name type="common">Svalbard reindeer</name>
    <dbReference type="NCBI Taxonomy" id="3082113"/>
    <lineage>
        <taxon>Eukaryota</taxon>
        <taxon>Metazoa</taxon>
        <taxon>Chordata</taxon>
        <taxon>Craniata</taxon>
        <taxon>Vertebrata</taxon>
        <taxon>Euteleostomi</taxon>
        <taxon>Mammalia</taxon>
        <taxon>Eutheria</taxon>
        <taxon>Laurasiatheria</taxon>
        <taxon>Artiodactyla</taxon>
        <taxon>Ruminantia</taxon>
        <taxon>Pecora</taxon>
        <taxon>Cervidae</taxon>
        <taxon>Odocoileinae</taxon>
        <taxon>Rangifer</taxon>
    </lineage>
</organism>
<feature type="compositionally biased region" description="Basic and acidic residues" evidence="1">
    <location>
        <begin position="1"/>
        <end position="16"/>
    </location>
</feature>